<keyword evidence="5 6" id="KW-0472">Membrane</keyword>
<evidence type="ECO:0000256" key="1">
    <source>
        <dbReference type="ARBA" id="ARBA00004141"/>
    </source>
</evidence>
<evidence type="ECO:0000313" key="8">
    <source>
        <dbReference type="EMBL" id="KAL0374369.1"/>
    </source>
</evidence>
<comment type="subcellular location">
    <subcellularLocation>
        <location evidence="1">Membrane</location>
        <topology evidence="1">Multi-pass membrane protein</topology>
    </subcellularLocation>
</comment>
<evidence type="ECO:0000256" key="3">
    <source>
        <dbReference type="ARBA" id="ARBA00022692"/>
    </source>
</evidence>
<evidence type="ECO:0000259" key="7">
    <source>
        <dbReference type="Pfam" id="PF00955"/>
    </source>
</evidence>
<keyword evidence="3 6" id="KW-0812">Transmembrane</keyword>
<dbReference type="GO" id="GO:0050801">
    <property type="term" value="P:monoatomic ion homeostasis"/>
    <property type="evidence" value="ECO:0007669"/>
    <property type="project" value="TreeGrafter"/>
</dbReference>
<dbReference type="PANTHER" id="PTHR11453">
    <property type="entry name" value="ANION EXCHANGE PROTEIN"/>
    <property type="match status" value="1"/>
</dbReference>
<proteinExistence type="inferred from homology"/>
<keyword evidence="4 6" id="KW-1133">Transmembrane helix</keyword>
<dbReference type="InterPro" id="IPR011531">
    <property type="entry name" value="HCO3_transpt-like_TM_dom"/>
</dbReference>
<evidence type="ECO:0000256" key="4">
    <source>
        <dbReference type="ARBA" id="ARBA00022989"/>
    </source>
</evidence>
<gene>
    <name evidence="8" type="ORF">Sradi_3352600</name>
</gene>
<dbReference type="GO" id="GO:0006820">
    <property type="term" value="P:monoatomic anion transport"/>
    <property type="evidence" value="ECO:0007669"/>
    <property type="project" value="InterPro"/>
</dbReference>
<feature type="domain" description="Bicarbonate transporter-like transmembrane" evidence="7">
    <location>
        <begin position="8"/>
        <end position="101"/>
    </location>
</feature>
<dbReference type="GO" id="GO:0005886">
    <property type="term" value="C:plasma membrane"/>
    <property type="evidence" value="ECO:0007669"/>
    <property type="project" value="TreeGrafter"/>
</dbReference>
<protein>
    <submittedName>
        <fullName evidence="8">Boron transporter 5</fullName>
    </submittedName>
</protein>
<dbReference type="InterPro" id="IPR003020">
    <property type="entry name" value="HCO3_transpt_euk"/>
</dbReference>
<reference evidence="8" key="1">
    <citation type="submission" date="2020-06" db="EMBL/GenBank/DDBJ databases">
        <authorList>
            <person name="Li T."/>
            <person name="Hu X."/>
            <person name="Zhang T."/>
            <person name="Song X."/>
            <person name="Zhang H."/>
            <person name="Dai N."/>
            <person name="Sheng W."/>
            <person name="Hou X."/>
            <person name="Wei L."/>
        </authorList>
    </citation>
    <scope>NUCLEOTIDE SEQUENCE</scope>
    <source>
        <strain evidence="8">G02</strain>
        <tissue evidence="8">Leaf</tissue>
    </source>
</reference>
<comment type="caution">
    <text evidence="8">The sequence shown here is derived from an EMBL/GenBank/DDBJ whole genome shotgun (WGS) entry which is preliminary data.</text>
</comment>
<organism evidence="8">
    <name type="scientific">Sesamum radiatum</name>
    <name type="common">Black benniseed</name>
    <dbReference type="NCBI Taxonomy" id="300843"/>
    <lineage>
        <taxon>Eukaryota</taxon>
        <taxon>Viridiplantae</taxon>
        <taxon>Streptophyta</taxon>
        <taxon>Embryophyta</taxon>
        <taxon>Tracheophyta</taxon>
        <taxon>Spermatophyta</taxon>
        <taxon>Magnoliopsida</taxon>
        <taxon>eudicotyledons</taxon>
        <taxon>Gunneridae</taxon>
        <taxon>Pentapetalae</taxon>
        <taxon>asterids</taxon>
        <taxon>lamiids</taxon>
        <taxon>Lamiales</taxon>
        <taxon>Pedaliaceae</taxon>
        <taxon>Sesamum</taxon>
    </lineage>
</organism>
<dbReference type="Pfam" id="PF00955">
    <property type="entry name" value="HCO3_cotransp"/>
    <property type="match status" value="1"/>
</dbReference>
<dbReference type="PANTHER" id="PTHR11453:SF40">
    <property type="entry name" value="BORON TRANSPORTER 4-RELATED"/>
    <property type="match status" value="1"/>
</dbReference>
<comment type="similarity">
    <text evidence="2">Belongs to the anion exchanger (TC 2.A.31.3) family.</text>
</comment>
<dbReference type="EMBL" id="JACGWJ010000014">
    <property type="protein sequence ID" value="KAL0374369.1"/>
    <property type="molecule type" value="Genomic_DNA"/>
</dbReference>
<evidence type="ECO:0000256" key="6">
    <source>
        <dbReference type="SAM" id="Phobius"/>
    </source>
</evidence>
<evidence type="ECO:0000256" key="5">
    <source>
        <dbReference type="ARBA" id="ARBA00023136"/>
    </source>
</evidence>
<sequence>MNNPNAPLAGVTKDFKGRLASYKRDWLDTCGSCARIVAPTTFIFFASTLPGTLSPVEILACTAIRGGGVIHTVFSGQPLLILGVAEPTIIKYHYLYDFGKSRIGRKLYLAWVGWGGRGTFWHVNHSSFHSEGHQGVVSEFSMPEGVNATERYTIFEWLYINGLLAVIFTIGVHITSLKTIESRSWRYGTGMGCFYCIENLSENLRFTTIQPFAISAQIWTAISYSVPGKIPSGLPRRLNNALPWDSSLMYHWMVAKELKCGLE</sequence>
<reference evidence="8" key="2">
    <citation type="journal article" date="2024" name="Plant">
        <title>Genomic evolution and insights into agronomic trait innovations of Sesamum species.</title>
        <authorList>
            <person name="Miao H."/>
            <person name="Wang L."/>
            <person name="Qu L."/>
            <person name="Liu H."/>
            <person name="Sun Y."/>
            <person name="Le M."/>
            <person name="Wang Q."/>
            <person name="Wei S."/>
            <person name="Zheng Y."/>
            <person name="Lin W."/>
            <person name="Duan Y."/>
            <person name="Cao H."/>
            <person name="Xiong S."/>
            <person name="Wang X."/>
            <person name="Wei L."/>
            <person name="Li C."/>
            <person name="Ma Q."/>
            <person name="Ju M."/>
            <person name="Zhao R."/>
            <person name="Li G."/>
            <person name="Mu C."/>
            <person name="Tian Q."/>
            <person name="Mei H."/>
            <person name="Zhang T."/>
            <person name="Gao T."/>
            <person name="Zhang H."/>
        </authorList>
    </citation>
    <scope>NUCLEOTIDE SEQUENCE</scope>
    <source>
        <strain evidence="8">G02</strain>
    </source>
</reference>
<name>A0AAW2R3H0_SESRA</name>
<feature type="transmembrane region" description="Helical" evidence="6">
    <location>
        <begin position="157"/>
        <end position="177"/>
    </location>
</feature>
<dbReference type="GO" id="GO:0005452">
    <property type="term" value="F:solute:inorganic anion antiporter activity"/>
    <property type="evidence" value="ECO:0007669"/>
    <property type="project" value="InterPro"/>
</dbReference>
<evidence type="ECO:0000256" key="2">
    <source>
        <dbReference type="ARBA" id="ARBA00006262"/>
    </source>
</evidence>
<dbReference type="AlphaFoldDB" id="A0AAW2R3H0"/>
<accession>A0AAW2R3H0</accession>